<dbReference type="AlphaFoldDB" id="A0A9X2MBB5"/>
<evidence type="ECO:0000259" key="1">
    <source>
        <dbReference type="Pfam" id="PF14693"/>
    </source>
</evidence>
<dbReference type="InterPro" id="IPR037121">
    <property type="entry name" value="Ribosomal_bL25_C"/>
</dbReference>
<dbReference type="GO" id="GO:0006412">
    <property type="term" value="P:translation"/>
    <property type="evidence" value="ECO:0007669"/>
    <property type="project" value="InterPro"/>
</dbReference>
<dbReference type="EMBL" id="JANKBY010000098">
    <property type="protein sequence ID" value="MCR1823013.1"/>
    <property type="molecule type" value="Genomic_DNA"/>
</dbReference>
<evidence type="ECO:0000313" key="2">
    <source>
        <dbReference type="EMBL" id="MCR1823013.1"/>
    </source>
</evidence>
<proteinExistence type="predicted"/>
<comment type="caution">
    <text evidence="2">The sequence shown here is derived from an EMBL/GenBank/DDBJ whole genome shotgun (WGS) entry which is preliminary data.</text>
</comment>
<protein>
    <recommendedName>
        <fullName evidence="1">Large ribosomal subunit protein bL25 beta domain-containing protein</fullName>
    </recommendedName>
</protein>
<dbReference type="InterPro" id="IPR020057">
    <property type="entry name" value="Ribosomal_bL25_b-dom"/>
</dbReference>
<dbReference type="SUPFAM" id="SSF50715">
    <property type="entry name" value="Ribosomal protein L25-like"/>
    <property type="match status" value="1"/>
</dbReference>
<keyword evidence="3" id="KW-1185">Reference proteome</keyword>
<dbReference type="InterPro" id="IPR011035">
    <property type="entry name" value="Ribosomal_bL25/Gln-tRNA_synth"/>
</dbReference>
<sequence length="99" mass="10751">MKLKVLAVYTGQGLLESKGLLLEVIVSEVQLQGHPEDIPESIKIDVSELSYGDTISSQDLSIPITLKSDIDENAVVARVVLLSSSDSEEKSYEDQTSTN</sequence>
<gene>
    <name evidence="2" type="ORF">NSA58_09460</name>
</gene>
<accession>A0A9X2MBB5</accession>
<organism evidence="2 3">
    <name type="scientific">Terrisporobacter muris</name>
    <dbReference type="NCBI Taxonomy" id="2963284"/>
    <lineage>
        <taxon>Bacteria</taxon>
        <taxon>Bacillati</taxon>
        <taxon>Bacillota</taxon>
        <taxon>Clostridia</taxon>
        <taxon>Peptostreptococcales</taxon>
        <taxon>Peptostreptococcaceae</taxon>
        <taxon>Terrisporobacter</taxon>
    </lineage>
</organism>
<dbReference type="Gene3D" id="2.170.120.20">
    <property type="entry name" value="Ribosomal protein L25, beta domain"/>
    <property type="match status" value="1"/>
</dbReference>
<reference evidence="2" key="1">
    <citation type="submission" date="2022-07" db="EMBL/GenBank/DDBJ databases">
        <title>Enhanced cultured diversity of the mouse gut microbiota enables custom-made synthetic communities.</title>
        <authorList>
            <person name="Afrizal A."/>
        </authorList>
    </citation>
    <scope>NUCLEOTIDE SEQUENCE</scope>
    <source>
        <strain evidence="2">DSM 29186</strain>
    </source>
</reference>
<dbReference type="Pfam" id="PF14693">
    <property type="entry name" value="Ribosomal_TL5_C"/>
    <property type="match status" value="1"/>
</dbReference>
<evidence type="ECO:0000313" key="3">
    <source>
        <dbReference type="Proteomes" id="UP001140817"/>
    </source>
</evidence>
<name>A0A9X2MBB5_9FIRM</name>
<feature type="domain" description="Large ribosomal subunit protein bL25 beta" evidence="1">
    <location>
        <begin position="16"/>
        <end position="80"/>
    </location>
</feature>
<dbReference type="Proteomes" id="UP001140817">
    <property type="component" value="Unassembled WGS sequence"/>
</dbReference>